<accession>A0A829DBT9</accession>
<evidence type="ECO:0000313" key="1">
    <source>
        <dbReference type="EMBL" id="EMY06505.1"/>
    </source>
</evidence>
<organism evidence="1 2">
    <name type="scientific">Leptospira interrogans str. 2002000626</name>
    <dbReference type="NCBI Taxonomy" id="996803"/>
    <lineage>
        <taxon>Bacteria</taxon>
        <taxon>Pseudomonadati</taxon>
        <taxon>Spirochaetota</taxon>
        <taxon>Spirochaetia</taxon>
        <taxon>Leptospirales</taxon>
        <taxon>Leptospiraceae</taxon>
        <taxon>Leptospira</taxon>
    </lineage>
</organism>
<dbReference type="EMBL" id="AFJL02000032">
    <property type="protein sequence ID" value="EMY06505.1"/>
    <property type="molecule type" value="Genomic_DNA"/>
</dbReference>
<dbReference type="Proteomes" id="UP000012329">
    <property type="component" value="Unassembled WGS sequence"/>
</dbReference>
<name>A0A829DBT9_LEPIR</name>
<sequence>MGKGATDETIKFAEEKLEIIGISEFHYNYFLEIGKRVPVENKRYHLTHVHWRKVLEFSNKLFFCRWIFKSSVWMNSSQNSIGLTFNG</sequence>
<comment type="caution">
    <text evidence="1">The sequence shown here is derived from an EMBL/GenBank/DDBJ whole genome shotgun (WGS) entry which is preliminary data.</text>
</comment>
<gene>
    <name evidence="1" type="ORF">LEP1GSC029_0855</name>
</gene>
<proteinExistence type="predicted"/>
<dbReference type="AlphaFoldDB" id="A0A829DBT9"/>
<evidence type="ECO:0000313" key="2">
    <source>
        <dbReference type="Proteomes" id="UP000012329"/>
    </source>
</evidence>
<protein>
    <submittedName>
        <fullName evidence="1">Uncharacterized protein</fullName>
    </submittedName>
</protein>
<reference evidence="1 2" key="1">
    <citation type="submission" date="2013-02" db="EMBL/GenBank/DDBJ databases">
        <authorList>
            <person name="Harkins D.M."/>
            <person name="Durkin A.S."/>
            <person name="Brinkac L.M."/>
            <person name="Haft D.H."/>
            <person name="Selengut J.D."/>
            <person name="Sanka R."/>
            <person name="DePew J."/>
            <person name="Purushe J."/>
            <person name="Whelen A.C."/>
            <person name="Vinetz J.M."/>
            <person name="Sutton G.G."/>
            <person name="Nierman W.C."/>
            <person name="Fouts D.E."/>
        </authorList>
    </citation>
    <scope>NUCLEOTIDE SEQUENCE [LARGE SCALE GENOMIC DNA]</scope>
    <source>
        <strain evidence="1 2">2002000626</strain>
    </source>
</reference>